<dbReference type="PANTHER" id="PTHR12067">
    <property type="entry name" value="PODOCALYXIN"/>
    <property type="match status" value="1"/>
</dbReference>
<feature type="region of interest" description="Disordered" evidence="20">
    <location>
        <begin position="90"/>
        <end position="427"/>
    </location>
</feature>
<dbReference type="GO" id="GO:0031528">
    <property type="term" value="C:microvillus membrane"/>
    <property type="evidence" value="ECO:0007669"/>
    <property type="project" value="TreeGrafter"/>
</dbReference>
<keyword evidence="17" id="KW-0325">Glycoprotein</keyword>
<keyword evidence="13" id="KW-0732">Signal</keyword>
<keyword evidence="12 21" id="KW-0812">Transmembrane</keyword>
<keyword evidence="16 21" id="KW-0472">Membrane</keyword>
<feature type="compositionally biased region" description="Polar residues" evidence="20">
    <location>
        <begin position="120"/>
        <end position="136"/>
    </location>
</feature>
<dbReference type="GO" id="GO:0016477">
    <property type="term" value="P:cell migration"/>
    <property type="evidence" value="ECO:0007669"/>
    <property type="project" value="InterPro"/>
</dbReference>
<dbReference type="InterPro" id="IPR013836">
    <property type="entry name" value="CD34/Podocalyxin"/>
</dbReference>
<comment type="function">
    <text evidence="1">Involved in the regulation of both adhesion and cell morphology and cancer progression. Functions as an anti-adhesive molecule that maintains an open filtration pathway between neighboring foot processes in the podocyte by charge repulsion. Acts as a pro-adhesive molecule, enhancing the adherence of cells to immobilized ligands, increasing the rate of migration and cell-cell contacts in an integrin-dependent manner. Induces the formation of apical actin-dependent microvilli. Involved in the formation of a preapical plasma membrane subdomain to set up initial epithelial polarization and the apical lumen formation during renal tubulogenesis. Plays a role in cancer development and aggressiveness by inducing cell migration and invasion through its interaction with the actin-binding protein EZR. Affects EZR-dependent signaling events, leading to increased activities of the MAPK and PI3K pathways in cancer cells.</text>
</comment>
<evidence type="ECO:0000256" key="9">
    <source>
        <dbReference type="ARBA" id="ARBA00007029"/>
    </source>
</evidence>
<evidence type="ECO:0000313" key="22">
    <source>
        <dbReference type="EMBL" id="EFB24422.1"/>
    </source>
</evidence>
<evidence type="ECO:0000256" key="12">
    <source>
        <dbReference type="ARBA" id="ARBA00022692"/>
    </source>
</evidence>
<keyword evidence="11" id="KW-1003">Cell membrane</keyword>
<evidence type="ECO:0000256" key="8">
    <source>
        <dbReference type="ARBA" id="ARBA00004510"/>
    </source>
</evidence>
<feature type="compositionally biased region" description="Low complexity" evidence="20">
    <location>
        <begin position="205"/>
        <end position="227"/>
    </location>
</feature>
<proteinExistence type="inferred from homology"/>
<protein>
    <recommendedName>
        <fullName evidence="10">Podocalyxin</fullName>
    </recommendedName>
    <alternativeName>
        <fullName evidence="19">Podocalyxin-like protein 1</fullName>
    </alternativeName>
</protein>
<feature type="compositionally biased region" description="Low complexity" evidence="20">
    <location>
        <begin position="344"/>
        <end position="375"/>
    </location>
</feature>
<organism evidence="22">
    <name type="scientific">Ailuropoda melanoleuca</name>
    <name type="common">Giant panda</name>
    <dbReference type="NCBI Taxonomy" id="9646"/>
    <lineage>
        <taxon>Eukaryota</taxon>
        <taxon>Metazoa</taxon>
        <taxon>Chordata</taxon>
        <taxon>Craniata</taxon>
        <taxon>Vertebrata</taxon>
        <taxon>Euteleostomi</taxon>
        <taxon>Mammalia</taxon>
        <taxon>Eutheria</taxon>
        <taxon>Laurasiatheria</taxon>
        <taxon>Carnivora</taxon>
        <taxon>Caniformia</taxon>
        <taxon>Ursidae</taxon>
        <taxon>Ailuropoda</taxon>
    </lineage>
</organism>
<gene>
    <name evidence="22" type="ORF">PANDA_001318</name>
</gene>
<evidence type="ECO:0000256" key="7">
    <source>
        <dbReference type="ARBA" id="ARBA00004486"/>
    </source>
</evidence>
<dbReference type="GO" id="GO:0030027">
    <property type="term" value="C:lamellipodium"/>
    <property type="evidence" value="ECO:0007669"/>
    <property type="project" value="UniProtKB-SubCell"/>
</dbReference>
<dbReference type="GO" id="GO:0016324">
    <property type="term" value="C:apical plasma membrane"/>
    <property type="evidence" value="ECO:0007669"/>
    <property type="project" value="UniProtKB-SubCell"/>
</dbReference>
<dbReference type="GO" id="GO:0007155">
    <property type="term" value="P:cell adhesion"/>
    <property type="evidence" value="ECO:0007669"/>
    <property type="project" value="UniProtKB-KW"/>
</dbReference>
<name>D2GWU6_AILME</name>
<feature type="compositionally biased region" description="Low complexity" evidence="20">
    <location>
        <begin position="137"/>
        <end position="149"/>
    </location>
</feature>
<evidence type="ECO:0000256" key="17">
    <source>
        <dbReference type="ARBA" id="ARBA00023180"/>
    </source>
</evidence>
<sequence length="642" mass="66479">MGSVAKLCGPSHLLCMEHDDGAAPEGVGDTSGITQKALSSVSGLYDKASKPLEFFSIRCRCRIKGPGPQWVARRFQVPFPLVQATLMLSPKGAGSTGKPRKRPEVQPNVVPADDTIKPANASQPLTVPSASGEGQMTTVKTTPTTVPTTTDKRVTSTTAGGRAPGAPVSSGPTQTSAAVVPADKDEKDSGNSSTTTGGPKVTQGLSSTTLPPTTKSMKPGTTAPQPAGAGGSPGGTTSHTTTKGGEQTSSPSSPSSDLVRTSSPTSGPSAVSTPTSPHQPTASPATSKPPGSPSEGTDKIPTVASSSLGMKTGPSSPLHGAPTTPTSPVTLQGNPQKSSVMPAVTGTSSSITGTTFPTSGTSSSTTGIPSVPGTTLPEAPQSAGPSLGPVATSPVQGPGSPSTQLTSTAPQVSNAPPPSSAHRDDRIKCESPERLTDKMLVLNLTKTSLCAGNSSSDDKLVTLLCRAAKATFNPAQDKCHIRLVPIQDSQAVAIKEIAVQTNLLPRDVYESLKDKWDELKEVGVSNMKLGDQGPPEETEDRFSMPLIITIVCMASFLLLVAALYGCCHQRFSQRKDQQRLTEELQTVENGYHDNPTLEVMETSSEMQEKKVVNLNGELGDSWIVPLDNLAKDDLDEEEDTHL</sequence>
<dbReference type="GO" id="GO:0045121">
    <property type="term" value="C:membrane raft"/>
    <property type="evidence" value="ECO:0007669"/>
    <property type="project" value="UniProtKB-SubCell"/>
</dbReference>
<feature type="compositionally biased region" description="Low complexity" evidence="20">
    <location>
        <begin position="235"/>
        <end position="256"/>
    </location>
</feature>
<evidence type="ECO:0000256" key="3">
    <source>
        <dbReference type="ARBA" id="ARBA00004221"/>
    </source>
</evidence>
<evidence type="ECO:0000256" key="16">
    <source>
        <dbReference type="ARBA" id="ARBA00023136"/>
    </source>
</evidence>
<comment type="subcellular location">
    <subcellularLocation>
        <location evidence="3">Apical cell membrane</location>
    </subcellularLocation>
    <subcellularLocation>
        <location evidence="7">Cell projection</location>
        <location evidence="7">Filopodium</location>
    </subcellularLocation>
    <subcellularLocation>
        <location evidence="8">Cell projection</location>
        <location evidence="8">Lamellipodium</location>
    </subcellularLocation>
    <subcellularLocation>
        <location evidence="2">Cell projection</location>
        <location evidence="2">Microvillus</location>
    </subcellularLocation>
    <subcellularLocation>
        <location evidence="5">Cell projection</location>
        <location evidence="5">Ruffle</location>
    </subcellularLocation>
    <subcellularLocation>
        <location evidence="4">Membrane raft</location>
    </subcellularLocation>
    <subcellularLocation>
        <location evidence="6">Membrane</location>
        <topology evidence="6">Single-pass type I membrane protein</topology>
    </subcellularLocation>
</comment>
<dbReference type="GO" id="GO:0032534">
    <property type="term" value="P:regulation of microvillus assembly"/>
    <property type="evidence" value="ECO:0007669"/>
    <property type="project" value="TreeGrafter"/>
</dbReference>
<keyword evidence="15 21" id="KW-1133">Transmembrane helix</keyword>
<evidence type="ECO:0000256" key="19">
    <source>
        <dbReference type="ARBA" id="ARBA00031141"/>
    </source>
</evidence>
<reference evidence="22" key="1">
    <citation type="journal article" date="2010" name="Nature">
        <title>The sequence and de novo assembly of the giant panda genome.</title>
        <authorList>
            <person name="Li R."/>
            <person name="Fan W."/>
            <person name="Tian G."/>
            <person name="Zhu H."/>
            <person name="He L."/>
            <person name="Cai J."/>
            <person name="Huang Q."/>
            <person name="Cai Q."/>
            <person name="Li B."/>
            <person name="Bai Y."/>
            <person name="Zhang Z."/>
            <person name="Zhang Y."/>
            <person name="Wang W."/>
            <person name="Li J."/>
            <person name="Wei F."/>
            <person name="Li H."/>
            <person name="Jian M."/>
            <person name="Li J."/>
            <person name="Zhang Z."/>
            <person name="Nielsen R."/>
            <person name="Li D."/>
            <person name="Gu W."/>
            <person name="Yang Z."/>
            <person name="Xuan Z."/>
            <person name="Ryder O.A."/>
            <person name="Leung F.C."/>
            <person name="Zhou Y."/>
            <person name="Cao J."/>
            <person name="Sun X."/>
            <person name="Fu Y."/>
            <person name="Fang X."/>
            <person name="Guo X."/>
            <person name="Wang B."/>
            <person name="Hou R."/>
            <person name="Shen F."/>
            <person name="Mu B."/>
            <person name="Ni P."/>
            <person name="Lin R."/>
            <person name="Qian W."/>
            <person name="Wang G."/>
            <person name="Yu C."/>
            <person name="Nie W."/>
            <person name="Wang J."/>
            <person name="Wu Z."/>
            <person name="Liang H."/>
            <person name="Min J."/>
            <person name="Wu Q."/>
            <person name="Cheng S."/>
            <person name="Ruan J."/>
            <person name="Wang M."/>
            <person name="Shi Z."/>
            <person name="Wen M."/>
            <person name="Liu B."/>
            <person name="Ren X."/>
            <person name="Zheng H."/>
            <person name="Dong D."/>
            <person name="Cook K."/>
            <person name="Shan G."/>
            <person name="Zhang H."/>
            <person name="Kosiol C."/>
            <person name="Xie X."/>
            <person name="Lu Z."/>
            <person name="Zheng H."/>
            <person name="Li Y."/>
            <person name="Steiner C.C."/>
            <person name="Lam T.T."/>
            <person name="Lin S."/>
            <person name="Zhang Q."/>
            <person name="Li G."/>
            <person name="Tian J."/>
            <person name="Gong T."/>
            <person name="Liu H."/>
            <person name="Zhang D."/>
            <person name="Fang L."/>
            <person name="Ye C."/>
            <person name="Zhang J."/>
            <person name="Hu W."/>
            <person name="Xu A."/>
            <person name="Ren Y."/>
            <person name="Zhang G."/>
            <person name="Bruford M.W."/>
            <person name="Li Q."/>
            <person name="Ma L."/>
            <person name="Guo Y."/>
            <person name="An N."/>
            <person name="Hu Y."/>
            <person name="Zheng Y."/>
            <person name="Shi Y."/>
            <person name="Li Z."/>
            <person name="Liu Q."/>
            <person name="Chen Y."/>
            <person name="Zhao J."/>
            <person name="Qu N."/>
            <person name="Zhao S."/>
            <person name="Tian F."/>
            <person name="Wang X."/>
            <person name="Wang H."/>
            <person name="Xu L."/>
            <person name="Liu X."/>
            <person name="Vinar T."/>
            <person name="Wang Y."/>
            <person name="Lam T.W."/>
            <person name="Yiu S.M."/>
            <person name="Liu S."/>
            <person name="Zhang H."/>
            <person name="Li D."/>
            <person name="Huang Y."/>
            <person name="Wang X."/>
            <person name="Yang G."/>
            <person name="Jiang Z."/>
            <person name="Wang J."/>
            <person name="Qin N."/>
            <person name="Li L."/>
            <person name="Li J."/>
            <person name="Bolund L."/>
            <person name="Kristiansen K."/>
            <person name="Wong G.K."/>
            <person name="Olson M."/>
            <person name="Zhang X."/>
            <person name="Li S."/>
            <person name="Yang H."/>
            <person name="Wang J."/>
            <person name="Wang J."/>
        </authorList>
    </citation>
    <scope>NUCLEOTIDE SEQUENCE [LARGE SCALE GENOMIC DNA]</scope>
</reference>
<comment type="similarity">
    <text evidence="9">Belongs to the podocalyxin family.</text>
</comment>
<evidence type="ECO:0000256" key="11">
    <source>
        <dbReference type="ARBA" id="ARBA00022475"/>
    </source>
</evidence>
<dbReference type="GO" id="GO:0033634">
    <property type="term" value="P:positive regulation of cell-cell adhesion mediated by integrin"/>
    <property type="evidence" value="ECO:0007669"/>
    <property type="project" value="TreeGrafter"/>
</dbReference>
<evidence type="ECO:0000256" key="4">
    <source>
        <dbReference type="ARBA" id="ARBA00004285"/>
    </source>
</evidence>
<dbReference type="GO" id="GO:0001726">
    <property type="term" value="C:ruffle"/>
    <property type="evidence" value="ECO:0007669"/>
    <property type="project" value="UniProtKB-SubCell"/>
</dbReference>
<evidence type="ECO:0000256" key="2">
    <source>
        <dbReference type="ARBA" id="ARBA00004105"/>
    </source>
</evidence>
<dbReference type="AlphaFoldDB" id="D2GWU6"/>
<keyword evidence="14" id="KW-0130">Cell adhesion</keyword>
<evidence type="ECO:0000256" key="5">
    <source>
        <dbReference type="ARBA" id="ARBA00004466"/>
    </source>
</evidence>
<evidence type="ECO:0000256" key="1">
    <source>
        <dbReference type="ARBA" id="ARBA00003167"/>
    </source>
</evidence>
<feature type="compositionally biased region" description="Polar residues" evidence="20">
    <location>
        <begin position="393"/>
        <end position="414"/>
    </location>
</feature>
<dbReference type="GO" id="GO:0022408">
    <property type="term" value="P:negative regulation of cell-cell adhesion"/>
    <property type="evidence" value="ECO:0007669"/>
    <property type="project" value="TreeGrafter"/>
</dbReference>
<evidence type="ECO:0000256" key="14">
    <source>
        <dbReference type="ARBA" id="ARBA00022889"/>
    </source>
</evidence>
<dbReference type="GO" id="GO:0030175">
    <property type="term" value="C:filopodium"/>
    <property type="evidence" value="ECO:0007669"/>
    <property type="project" value="UniProtKB-SubCell"/>
</dbReference>
<evidence type="ECO:0000256" key="18">
    <source>
        <dbReference type="ARBA" id="ARBA00023273"/>
    </source>
</evidence>
<feature type="compositionally biased region" description="Polar residues" evidence="20">
    <location>
        <begin position="323"/>
        <end position="339"/>
    </location>
</feature>
<evidence type="ECO:0000256" key="10">
    <source>
        <dbReference type="ARBA" id="ARBA00017371"/>
    </source>
</evidence>
<dbReference type="Pfam" id="PF06365">
    <property type="entry name" value="CD34_antigen"/>
    <property type="match status" value="1"/>
</dbReference>
<dbReference type="InParanoid" id="D2GWU6"/>
<dbReference type="EMBL" id="GL192359">
    <property type="protein sequence ID" value="EFB24422.1"/>
    <property type="molecule type" value="Genomic_DNA"/>
</dbReference>
<evidence type="ECO:0000256" key="13">
    <source>
        <dbReference type="ARBA" id="ARBA00022729"/>
    </source>
</evidence>
<dbReference type="PIRSF" id="PIRSF038143">
    <property type="entry name" value="Podocalyxin-like_p1"/>
    <property type="match status" value="1"/>
</dbReference>
<dbReference type="PANTHER" id="PTHR12067:SF5">
    <property type="entry name" value="PODOCALYXIN"/>
    <property type="match status" value="1"/>
</dbReference>
<evidence type="ECO:0000256" key="15">
    <source>
        <dbReference type="ARBA" id="ARBA00022989"/>
    </source>
</evidence>
<feature type="compositionally biased region" description="Polar residues" evidence="20">
    <location>
        <begin position="258"/>
        <end position="286"/>
    </location>
</feature>
<feature type="transmembrane region" description="Helical" evidence="21">
    <location>
        <begin position="542"/>
        <end position="565"/>
    </location>
</feature>
<evidence type="ECO:0000256" key="21">
    <source>
        <dbReference type="SAM" id="Phobius"/>
    </source>
</evidence>
<keyword evidence="18" id="KW-0966">Cell projection</keyword>
<evidence type="ECO:0000256" key="6">
    <source>
        <dbReference type="ARBA" id="ARBA00004479"/>
    </source>
</evidence>
<feature type="compositionally biased region" description="Polar residues" evidence="20">
    <location>
        <begin position="303"/>
        <end position="315"/>
    </location>
</feature>
<accession>D2GWU6</accession>
<evidence type="ECO:0000256" key="20">
    <source>
        <dbReference type="SAM" id="MobiDB-lite"/>
    </source>
</evidence>
<dbReference type="InterPro" id="IPR017403">
    <property type="entry name" value="PODXL"/>
</dbReference>